<dbReference type="EMBL" id="FOVP01000022">
    <property type="protein sequence ID" value="SFO27798.1"/>
    <property type="molecule type" value="Genomic_DNA"/>
</dbReference>
<evidence type="ECO:0000256" key="1">
    <source>
        <dbReference type="SAM" id="SignalP"/>
    </source>
</evidence>
<gene>
    <name evidence="3" type="ORF">SAMN04487859_12242</name>
</gene>
<evidence type="ECO:0000259" key="2">
    <source>
        <dbReference type="Pfam" id="PF09992"/>
    </source>
</evidence>
<protein>
    <submittedName>
        <fullName evidence="3">Uncharacterized protein YigE, DUF2233 family</fullName>
    </submittedName>
</protein>
<proteinExistence type="predicted"/>
<sequence length="259" mass="28172">MRKKKYAGMSRIKGRLVGLVLLAFGSPAMAATCGAETYAGQSYTLCAVDLDRDDLRLFLNDAKTGEPLGSFANIDRQLAPEGRALVFGMNAGMYHADRRPVGLYVEDGQVGASLVKRAGPGNFGLLPNGVFCIREGRADVIETLQFEREAPACRYASQSGPMLVIDGALHPRFLQDSDSRYIRNGVGTSADGRKAWFVISDSPVNFYTFGSFFRDHLKLSQALYFDGKVSRLYAPGLERFDLGFPLGPMVGVVAPRAAQ</sequence>
<accession>A0A1I5FVG5</accession>
<dbReference type="STRING" id="1005928.SAMN04487859_12242"/>
<feature type="domain" description="Phosphodiester glycosidase" evidence="2">
    <location>
        <begin position="85"/>
        <end position="230"/>
    </location>
</feature>
<feature type="chain" id="PRO_5011555858" evidence="1">
    <location>
        <begin position="31"/>
        <end position="259"/>
    </location>
</feature>
<reference evidence="4" key="1">
    <citation type="submission" date="2016-10" db="EMBL/GenBank/DDBJ databases">
        <authorList>
            <person name="Varghese N."/>
            <person name="Submissions S."/>
        </authorList>
    </citation>
    <scope>NUCLEOTIDE SEQUENCE [LARGE SCALE GENOMIC DNA]</scope>
    <source>
        <strain evidence="4">DSM 28463</strain>
    </source>
</reference>
<name>A0A1I5FVG5_9RHOB</name>
<dbReference type="AlphaFoldDB" id="A0A1I5FVG5"/>
<dbReference type="Proteomes" id="UP000198599">
    <property type="component" value="Unassembled WGS sequence"/>
</dbReference>
<dbReference type="InterPro" id="IPR018711">
    <property type="entry name" value="NAGPA"/>
</dbReference>
<evidence type="ECO:0000313" key="3">
    <source>
        <dbReference type="EMBL" id="SFO27798.1"/>
    </source>
</evidence>
<dbReference type="Pfam" id="PF09992">
    <property type="entry name" value="NAGPA"/>
    <property type="match status" value="1"/>
</dbReference>
<organism evidence="3 4">
    <name type="scientific">Roseovarius lutimaris</name>
    <dbReference type="NCBI Taxonomy" id="1005928"/>
    <lineage>
        <taxon>Bacteria</taxon>
        <taxon>Pseudomonadati</taxon>
        <taxon>Pseudomonadota</taxon>
        <taxon>Alphaproteobacteria</taxon>
        <taxon>Rhodobacterales</taxon>
        <taxon>Roseobacteraceae</taxon>
        <taxon>Roseovarius</taxon>
    </lineage>
</organism>
<keyword evidence="4" id="KW-1185">Reference proteome</keyword>
<feature type="signal peptide" evidence="1">
    <location>
        <begin position="1"/>
        <end position="30"/>
    </location>
</feature>
<keyword evidence="1" id="KW-0732">Signal</keyword>
<evidence type="ECO:0000313" key="4">
    <source>
        <dbReference type="Proteomes" id="UP000198599"/>
    </source>
</evidence>